<proteinExistence type="predicted"/>
<dbReference type="OrthoDB" id="5954088at2759"/>
<evidence type="ECO:0000313" key="2">
    <source>
        <dbReference type="EMBL" id="KHJ81651.1"/>
    </source>
</evidence>
<keyword evidence="3" id="KW-1185">Reference proteome</keyword>
<feature type="compositionally biased region" description="Low complexity" evidence="1">
    <location>
        <begin position="83"/>
        <end position="98"/>
    </location>
</feature>
<evidence type="ECO:0000313" key="3">
    <source>
        <dbReference type="Proteomes" id="UP000053660"/>
    </source>
</evidence>
<protein>
    <submittedName>
        <fullName evidence="2">Uncharacterized protein</fullName>
    </submittedName>
</protein>
<feature type="compositionally biased region" description="Polar residues" evidence="1">
    <location>
        <begin position="103"/>
        <end position="112"/>
    </location>
</feature>
<dbReference type="AlphaFoldDB" id="A0A0B1SCR3"/>
<evidence type="ECO:0000256" key="1">
    <source>
        <dbReference type="SAM" id="MobiDB-lite"/>
    </source>
</evidence>
<sequence>MEKRREMLSSSGHEDDSSQSLSIHSPYRAWTAQLEGKENRIPSSSAEESEVSRSVSARMPASSTPARQPTMTSRTSSQFEPPSRSSTMESVESSSTVTLVPAVTTSQQQSTRHSFHCHRPPRADRTERHYLKERIVQIERDYDDYDSRQQ</sequence>
<name>A0A0B1SCR3_OESDE</name>
<feature type="region of interest" description="Disordered" evidence="1">
    <location>
        <begin position="1"/>
        <end position="128"/>
    </location>
</feature>
<organism evidence="2 3">
    <name type="scientific">Oesophagostomum dentatum</name>
    <name type="common">Nodular worm</name>
    <dbReference type="NCBI Taxonomy" id="61180"/>
    <lineage>
        <taxon>Eukaryota</taxon>
        <taxon>Metazoa</taxon>
        <taxon>Ecdysozoa</taxon>
        <taxon>Nematoda</taxon>
        <taxon>Chromadorea</taxon>
        <taxon>Rhabditida</taxon>
        <taxon>Rhabditina</taxon>
        <taxon>Rhabditomorpha</taxon>
        <taxon>Strongyloidea</taxon>
        <taxon>Strongylidae</taxon>
        <taxon>Oesophagostomum</taxon>
    </lineage>
</organism>
<feature type="compositionally biased region" description="Polar residues" evidence="1">
    <location>
        <begin position="61"/>
        <end position="80"/>
    </location>
</feature>
<dbReference type="Proteomes" id="UP000053660">
    <property type="component" value="Unassembled WGS sequence"/>
</dbReference>
<feature type="non-terminal residue" evidence="2">
    <location>
        <position position="150"/>
    </location>
</feature>
<dbReference type="EMBL" id="KN587185">
    <property type="protein sequence ID" value="KHJ81651.1"/>
    <property type="molecule type" value="Genomic_DNA"/>
</dbReference>
<reference evidence="2 3" key="1">
    <citation type="submission" date="2014-03" db="EMBL/GenBank/DDBJ databases">
        <title>Draft genome of the hookworm Oesophagostomum dentatum.</title>
        <authorList>
            <person name="Mitreva M."/>
        </authorList>
    </citation>
    <scope>NUCLEOTIDE SEQUENCE [LARGE SCALE GENOMIC DNA]</scope>
    <source>
        <strain evidence="2 3">OD-Hann</strain>
    </source>
</reference>
<accession>A0A0B1SCR3</accession>
<gene>
    <name evidence="2" type="ORF">OESDEN_18661</name>
</gene>
<feature type="compositionally biased region" description="Basic and acidic residues" evidence="1">
    <location>
        <begin position="1"/>
        <end position="16"/>
    </location>
</feature>